<proteinExistence type="predicted"/>
<sequence>MEPLPAYSSGRSEMHSTTGSHMALQRPLLHCILADVISIHRTSRSHGRFPFKVQNPSCRHIRI</sequence>
<feature type="compositionally biased region" description="Polar residues" evidence="1">
    <location>
        <begin position="9"/>
        <end position="20"/>
    </location>
</feature>
<feature type="region of interest" description="Disordered" evidence="1">
    <location>
        <begin position="1"/>
        <end position="20"/>
    </location>
</feature>
<dbReference type="AlphaFoldDB" id="A0A0A9DJQ1"/>
<organism evidence="2">
    <name type="scientific">Arundo donax</name>
    <name type="common">Giant reed</name>
    <name type="synonym">Donax arundinaceus</name>
    <dbReference type="NCBI Taxonomy" id="35708"/>
    <lineage>
        <taxon>Eukaryota</taxon>
        <taxon>Viridiplantae</taxon>
        <taxon>Streptophyta</taxon>
        <taxon>Embryophyta</taxon>
        <taxon>Tracheophyta</taxon>
        <taxon>Spermatophyta</taxon>
        <taxon>Magnoliopsida</taxon>
        <taxon>Liliopsida</taxon>
        <taxon>Poales</taxon>
        <taxon>Poaceae</taxon>
        <taxon>PACMAD clade</taxon>
        <taxon>Arundinoideae</taxon>
        <taxon>Arundineae</taxon>
        <taxon>Arundo</taxon>
    </lineage>
</organism>
<reference evidence="2" key="1">
    <citation type="submission" date="2014-09" db="EMBL/GenBank/DDBJ databases">
        <authorList>
            <person name="Magalhaes I.L.F."/>
            <person name="Oliveira U."/>
            <person name="Santos F.R."/>
            <person name="Vidigal T.H.D.A."/>
            <person name="Brescovit A.D."/>
            <person name="Santos A.J."/>
        </authorList>
    </citation>
    <scope>NUCLEOTIDE SEQUENCE</scope>
    <source>
        <tissue evidence="2">Shoot tissue taken approximately 20 cm above the soil surface</tissue>
    </source>
</reference>
<evidence type="ECO:0000256" key="1">
    <source>
        <dbReference type="SAM" id="MobiDB-lite"/>
    </source>
</evidence>
<name>A0A0A9DJQ1_ARUDO</name>
<reference evidence="2" key="2">
    <citation type="journal article" date="2015" name="Data Brief">
        <title>Shoot transcriptome of the giant reed, Arundo donax.</title>
        <authorList>
            <person name="Barrero R.A."/>
            <person name="Guerrero F.D."/>
            <person name="Moolhuijzen P."/>
            <person name="Goolsby J.A."/>
            <person name="Tidwell J."/>
            <person name="Bellgard S.E."/>
            <person name="Bellgard M.I."/>
        </authorList>
    </citation>
    <scope>NUCLEOTIDE SEQUENCE</scope>
    <source>
        <tissue evidence="2">Shoot tissue taken approximately 20 cm above the soil surface</tissue>
    </source>
</reference>
<dbReference type="EMBL" id="GBRH01209879">
    <property type="protein sequence ID" value="JAD88016.1"/>
    <property type="molecule type" value="Transcribed_RNA"/>
</dbReference>
<accession>A0A0A9DJQ1</accession>
<protein>
    <submittedName>
        <fullName evidence="2">Uncharacterized protein</fullName>
    </submittedName>
</protein>
<evidence type="ECO:0000313" key="2">
    <source>
        <dbReference type="EMBL" id="JAD88016.1"/>
    </source>
</evidence>